<reference evidence="3" key="1">
    <citation type="submission" date="2016-10" db="EMBL/GenBank/DDBJ databases">
        <authorList>
            <person name="Varghese N."/>
            <person name="Submissions S."/>
        </authorList>
    </citation>
    <scope>NUCLEOTIDE SEQUENCE [LARGE SCALE GENOMIC DNA]</scope>
    <source>
        <strain evidence="3">DSM 21424</strain>
    </source>
</reference>
<dbReference type="Gene3D" id="3.40.50.1820">
    <property type="entry name" value="alpha/beta hydrolase"/>
    <property type="match status" value="1"/>
</dbReference>
<dbReference type="SUPFAM" id="SSF53474">
    <property type="entry name" value="alpha/beta-Hydrolases"/>
    <property type="match status" value="1"/>
</dbReference>
<dbReference type="InterPro" id="IPR000073">
    <property type="entry name" value="AB_hydrolase_1"/>
</dbReference>
<dbReference type="EMBL" id="FNAT01000004">
    <property type="protein sequence ID" value="SDE80495.1"/>
    <property type="molecule type" value="Genomic_DNA"/>
</dbReference>
<accession>A0A1G7FXM2</accession>
<protein>
    <submittedName>
        <fullName evidence="2">Pimeloyl-ACP methyl ester carboxylesterase</fullName>
    </submittedName>
</protein>
<dbReference type="Pfam" id="PF12697">
    <property type="entry name" value="Abhydrolase_6"/>
    <property type="match status" value="1"/>
</dbReference>
<sequence>MPRPDAPVTETLTTPDGVTLGYDRQGAGPPLVLLHGSFSDHRSNWAETRPLLARHLTVHALARRGRGDTDATYTHGIEDEARDVLALIDRIGVPVHLLGHSHGAQVALAAAAMAPDRIRRLVLYEPPHPDGPKRVLDAELKEAARQEDWTSVARAFFTSLLDMPGETFEGLRLSKDWEPMLADARASIGDMQAMARMEWRPERFAGLSMPVLLQSGSESPARMFVTDDLARVLPDARRDTLEGQGHDATLTAPEAYAASVLRFLLDGPKERPR</sequence>
<dbReference type="PANTHER" id="PTHR43194:SF2">
    <property type="entry name" value="PEROXISOMAL MEMBRANE PROTEIN LPX1"/>
    <property type="match status" value="1"/>
</dbReference>
<gene>
    <name evidence="2" type="ORF">SAMN04488567_2611</name>
</gene>
<name>A0A1G7FXM2_9RHOB</name>
<dbReference type="PANTHER" id="PTHR43194">
    <property type="entry name" value="HYDROLASE ALPHA/BETA FOLD FAMILY"/>
    <property type="match status" value="1"/>
</dbReference>
<dbReference type="RefSeq" id="WP_165612587.1">
    <property type="nucleotide sequence ID" value="NZ_FNAT01000004.1"/>
</dbReference>
<dbReference type="AlphaFoldDB" id="A0A1G7FXM2"/>
<dbReference type="InterPro" id="IPR029058">
    <property type="entry name" value="AB_hydrolase_fold"/>
</dbReference>
<keyword evidence="3" id="KW-1185">Reference proteome</keyword>
<evidence type="ECO:0000259" key="1">
    <source>
        <dbReference type="Pfam" id="PF12697"/>
    </source>
</evidence>
<evidence type="ECO:0000313" key="2">
    <source>
        <dbReference type="EMBL" id="SDE80495.1"/>
    </source>
</evidence>
<dbReference type="STRING" id="521013.SAMN04488567_2611"/>
<proteinExistence type="predicted"/>
<dbReference type="Proteomes" id="UP000198922">
    <property type="component" value="Unassembled WGS sequence"/>
</dbReference>
<feature type="domain" description="AB hydrolase-1" evidence="1">
    <location>
        <begin position="31"/>
        <end position="258"/>
    </location>
</feature>
<organism evidence="2 3">
    <name type="scientific">Limimaricola pyoseonensis</name>
    <dbReference type="NCBI Taxonomy" id="521013"/>
    <lineage>
        <taxon>Bacteria</taxon>
        <taxon>Pseudomonadati</taxon>
        <taxon>Pseudomonadota</taxon>
        <taxon>Alphaproteobacteria</taxon>
        <taxon>Rhodobacterales</taxon>
        <taxon>Paracoccaceae</taxon>
        <taxon>Limimaricola</taxon>
    </lineage>
</organism>
<dbReference type="InterPro" id="IPR050228">
    <property type="entry name" value="Carboxylesterase_BioH"/>
</dbReference>
<evidence type="ECO:0000313" key="3">
    <source>
        <dbReference type="Proteomes" id="UP000198922"/>
    </source>
</evidence>